<feature type="chain" id="PRO_5046570750" description="Lipoprotein" evidence="1">
    <location>
        <begin position="28"/>
        <end position="301"/>
    </location>
</feature>
<evidence type="ECO:0000313" key="2">
    <source>
        <dbReference type="EMBL" id="BET38709.1"/>
    </source>
</evidence>
<dbReference type="Proteomes" id="UP001473424">
    <property type="component" value="Chromosome"/>
</dbReference>
<reference evidence="3" key="1">
    <citation type="journal article" date="2024" name="FEMS Microbiol. Lett.">
        <title>Genomic insights into Spiroplasma endosymbionts that induce male-killing and protective phenotypes in the pea aphid.</title>
        <authorList>
            <person name="Arai H."/>
            <person name="Legeai F."/>
            <person name="Kageyama D."/>
            <person name="Sugio A."/>
            <person name="Simon J.C."/>
        </authorList>
    </citation>
    <scope>NUCLEOTIDE SEQUENCE [LARGE SCALE GENOMIC DNA]</scope>
    <source>
        <strain evidence="3">sAp269</strain>
    </source>
</reference>
<keyword evidence="1" id="KW-0732">Signal</keyword>
<name>A0ABM8JS58_9MOLU</name>
<proteinExistence type="predicted"/>
<evidence type="ECO:0000256" key="1">
    <source>
        <dbReference type="SAM" id="SignalP"/>
    </source>
</evidence>
<accession>A0ABM8JS58</accession>
<feature type="signal peptide" evidence="1">
    <location>
        <begin position="1"/>
        <end position="27"/>
    </location>
</feature>
<organism evidence="2 3">
    <name type="scientific">Spiroplasma ixodetis</name>
    <dbReference type="NCBI Taxonomy" id="2141"/>
    <lineage>
        <taxon>Bacteria</taxon>
        <taxon>Bacillati</taxon>
        <taxon>Mycoplasmatota</taxon>
        <taxon>Mollicutes</taxon>
        <taxon>Entomoplasmatales</taxon>
        <taxon>Spiroplasmataceae</taxon>
        <taxon>Spiroplasma</taxon>
    </lineage>
</organism>
<sequence>MIIIMKKILTLMGTIAFGSGIVTPVLACSDQQQDSILKAITNGNGNYNGWEATLSKVGIKKPVDVPIDGQRPEKEQVIKNEALEKSLAQSLAKLILDKGNIKEPTWFDSQLEVGTKCYYFTIDNGKIDESTKARTWDVDASTGRISINITYQVGVVNNDKIFKVEQYIKKNFNIKCYYTQSDYIVYSCVSDVTKLSEQIVPISVDEKSKPDIEKTYADFSKKTKTLVQEGISLALNNNPHVNSVNINIKGIDGQKVTSSGPNKLELKVNFVISFQDSLIDMSLPSSYDDSNYVPTILKFNS</sequence>
<evidence type="ECO:0008006" key="4">
    <source>
        <dbReference type="Google" id="ProtNLM"/>
    </source>
</evidence>
<keyword evidence="3" id="KW-1185">Reference proteome</keyword>
<gene>
    <name evidence="2" type="ORF">SAP269_12980</name>
</gene>
<protein>
    <recommendedName>
        <fullName evidence="4">Lipoprotein</fullName>
    </recommendedName>
</protein>
<evidence type="ECO:0000313" key="3">
    <source>
        <dbReference type="Proteomes" id="UP001473424"/>
    </source>
</evidence>
<dbReference type="EMBL" id="AP028955">
    <property type="protein sequence ID" value="BET38709.1"/>
    <property type="molecule type" value="Genomic_DNA"/>
</dbReference>